<evidence type="ECO:0000256" key="1">
    <source>
        <dbReference type="SAM" id="MobiDB-lite"/>
    </source>
</evidence>
<dbReference type="AlphaFoldDB" id="K0RUR3"/>
<accession>K0RUR3</accession>
<reference evidence="2 3" key="1">
    <citation type="journal article" date="2012" name="Genome Biol.">
        <title>Genome and low-iron response of an oceanic diatom adapted to chronic iron limitation.</title>
        <authorList>
            <person name="Lommer M."/>
            <person name="Specht M."/>
            <person name="Roy A.S."/>
            <person name="Kraemer L."/>
            <person name="Andreson R."/>
            <person name="Gutowska M.A."/>
            <person name="Wolf J."/>
            <person name="Bergner S.V."/>
            <person name="Schilhabel M.B."/>
            <person name="Klostermeier U.C."/>
            <person name="Beiko R.G."/>
            <person name="Rosenstiel P."/>
            <person name="Hippler M."/>
            <person name="Laroche J."/>
        </authorList>
    </citation>
    <scope>NUCLEOTIDE SEQUENCE [LARGE SCALE GENOMIC DNA]</scope>
    <source>
        <strain evidence="2 3">CCMP1005</strain>
    </source>
</reference>
<sequence>MAGRVRCGPEEAVDPSTTTHLGAVTALSGPRLRLARRRPSEAGKSARSMSPSPLGCPEGPPASGEPPASSTPVGQVGEVRSFSNIPPTDDGPNGTDRGRLPSRGSRGQGVGGQPADTSWLETKRARRIDSARVNVNPPFVLPLHRRWSFAKLDPSERLRMQRRRPVALARYESILAGREGSIRGQESGRRLRLTAPPFQSRLEQGWAKTSAKGTLLTINVSRPPWSSYLPIVDDVNSPSSAKLRPTHSREKLGYGGRPNPRSNCSLHPSRPSRSTRVVAMFSAPIKASTTRLGDSPPLTRKPSIIVVDDGDDNDDMIGPHPGHFPPGFPPYYERVFKGPSPQNNSKQPKMLGYPDSIVEDTE</sequence>
<feature type="compositionally biased region" description="Polar residues" evidence="1">
    <location>
        <begin position="260"/>
        <end position="273"/>
    </location>
</feature>
<feature type="region of interest" description="Disordered" evidence="1">
    <location>
        <begin position="239"/>
        <end position="273"/>
    </location>
</feature>
<name>K0RUR3_THAOC</name>
<gene>
    <name evidence="2" type="ORF">THAOC_28116</name>
</gene>
<comment type="caution">
    <text evidence="2">The sequence shown here is derived from an EMBL/GenBank/DDBJ whole genome shotgun (WGS) entry which is preliminary data.</text>
</comment>
<feature type="region of interest" description="Disordered" evidence="1">
    <location>
        <begin position="316"/>
        <end position="362"/>
    </location>
</feature>
<protein>
    <submittedName>
        <fullName evidence="2">Uncharacterized protein</fullName>
    </submittedName>
</protein>
<dbReference type="Proteomes" id="UP000266841">
    <property type="component" value="Unassembled WGS sequence"/>
</dbReference>
<organism evidence="2 3">
    <name type="scientific">Thalassiosira oceanica</name>
    <name type="common">Marine diatom</name>
    <dbReference type="NCBI Taxonomy" id="159749"/>
    <lineage>
        <taxon>Eukaryota</taxon>
        <taxon>Sar</taxon>
        <taxon>Stramenopiles</taxon>
        <taxon>Ochrophyta</taxon>
        <taxon>Bacillariophyta</taxon>
        <taxon>Coscinodiscophyceae</taxon>
        <taxon>Thalassiosirophycidae</taxon>
        <taxon>Thalassiosirales</taxon>
        <taxon>Thalassiosiraceae</taxon>
        <taxon>Thalassiosira</taxon>
    </lineage>
</organism>
<keyword evidence="3" id="KW-1185">Reference proteome</keyword>
<dbReference type="EMBL" id="AGNL01039553">
    <property type="protein sequence ID" value="EJK52591.1"/>
    <property type="molecule type" value="Genomic_DNA"/>
</dbReference>
<feature type="region of interest" description="Disordered" evidence="1">
    <location>
        <begin position="1"/>
        <end position="121"/>
    </location>
</feature>
<evidence type="ECO:0000313" key="3">
    <source>
        <dbReference type="Proteomes" id="UP000266841"/>
    </source>
</evidence>
<feature type="non-terminal residue" evidence="2">
    <location>
        <position position="362"/>
    </location>
</feature>
<evidence type="ECO:0000313" key="2">
    <source>
        <dbReference type="EMBL" id="EJK52591.1"/>
    </source>
</evidence>
<proteinExistence type="predicted"/>